<dbReference type="GO" id="GO:0016791">
    <property type="term" value="F:phosphatase activity"/>
    <property type="evidence" value="ECO:0007669"/>
    <property type="project" value="TreeGrafter"/>
</dbReference>
<dbReference type="InterPro" id="IPR006439">
    <property type="entry name" value="HAD-SF_hydro_IA"/>
</dbReference>
<dbReference type="PANTHER" id="PTHR46470:SF2">
    <property type="entry name" value="GLYCERALDEHYDE 3-PHOSPHATE PHOSPHATASE"/>
    <property type="match status" value="1"/>
</dbReference>
<proteinExistence type="predicted"/>
<dbReference type="HOGENOM" id="CLU_045011_8_3_9"/>
<dbReference type="InterPro" id="IPR051400">
    <property type="entry name" value="HAD-like_hydrolase"/>
</dbReference>
<evidence type="ECO:0000313" key="5">
    <source>
        <dbReference type="EMBL" id="AGF58290.1"/>
    </source>
</evidence>
<gene>
    <name evidence="5" type="ORF">Cspa_c45370</name>
</gene>
<dbReference type="SFLD" id="SFLDG01129">
    <property type="entry name" value="C1.5:_HAD__Beta-PGM__Phosphata"/>
    <property type="match status" value="1"/>
</dbReference>
<dbReference type="Proteomes" id="UP000011728">
    <property type="component" value="Chromosome"/>
</dbReference>
<keyword evidence="4" id="KW-0460">Magnesium</keyword>
<accession>M1LYG2</accession>
<evidence type="ECO:0000256" key="1">
    <source>
        <dbReference type="ARBA" id="ARBA00001946"/>
    </source>
</evidence>
<dbReference type="PATRIC" id="fig|931276.5.peg.4573"/>
<dbReference type="SFLD" id="SFLDS00003">
    <property type="entry name" value="Haloacid_Dehalogenase"/>
    <property type="match status" value="1"/>
</dbReference>
<keyword evidence="3" id="KW-0378">Hydrolase</keyword>
<dbReference type="GO" id="GO:0046872">
    <property type="term" value="F:metal ion binding"/>
    <property type="evidence" value="ECO:0007669"/>
    <property type="project" value="UniProtKB-KW"/>
</dbReference>
<dbReference type="OrthoDB" id="9794086at2"/>
<dbReference type="PRINTS" id="PR00413">
    <property type="entry name" value="HADHALOGNASE"/>
</dbReference>
<dbReference type="InterPro" id="IPR041492">
    <property type="entry name" value="HAD_2"/>
</dbReference>
<dbReference type="Pfam" id="PF13419">
    <property type="entry name" value="HAD_2"/>
    <property type="match status" value="1"/>
</dbReference>
<name>M1LYG2_9CLOT</name>
<dbReference type="eggNOG" id="COG1011">
    <property type="taxonomic scope" value="Bacteria"/>
</dbReference>
<dbReference type="KEGG" id="csr:Cspa_c45370"/>
<comment type="cofactor">
    <cofactor evidence="1">
        <name>Mg(2+)</name>
        <dbReference type="ChEBI" id="CHEBI:18420"/>
    </cofactor>
</comment>
<evidence type="ECO:0000256" key="3">
    <source>
        <dbReference type="ARBA" id="ARBA00022801"/>
    </source>
</evidence>
<dbReference type="NCBIfam" id="TIGR01549">
    <property type="entry name" value="HAD-SF-IA-v1"/>
    <property type="match status" value="1"/>
</dbReference>
<protein>
    <submittedName>
        <fullName evidence="5">Haloacid dehalogenase superfamily, subfamily IA, variant 1 with third motif having Dx(3-4)D or Dx(3-4)E</fullName>
    </submittedName>
</protein>
<dbReference type="RefSeq" id="WP_015394601.1">
    <property type="nucleotide sequence ID" value="NC_020291.1"/>
</dbReference>
<reference evidence="5 6" key="1">
    <citation type="submission" date="2013-02" db="EMBL/GenBank/DDBJ databases">
        <title>Genome sequence of Clostridium saccharoperbutylacetonicum N1-4(HMT).</title>
        <authorList>
            <person name="Poehlein A."/>
            <person name="Daniel R."/>
        </authorList>
    </citation>
    <scope>NUCLEOTIDE SEQUENCE [LARGE SCALE GENOMIC DNA]</scope>
    <source>
        <strain evidence="6">N1-4(HMT)</strain>
    </source>
</reference>
<dbReference type="GO" id="GO:0044281">
    <property type="term" value="P:small molecule metabolic process"/>
    <property type="evidence" value="ECO:0007669"/>
    <property type="project" value="UniProtKB-ARBA"/>
</dbReference>
<keyword evidence="2" id="KW-0479">Metal-binding</keyword>
<dbReference type="Gene3D" id="3.40.50.1000">
    <property type="entry name" value="HAD superfamily/HAD-like"/>
    <property type="match status" value="1"/>
</dbReference>
<dbReference type="AlphaFoldDB" id="M1LYG2"/>
<dbReference type="Gene3D" id="1.10.150.520">
    <property type="match status" value="1"/>
</dbReference>
<organism evidence="5 6">
    <name type="scientific">Clostridium saccharoperbutylacetonicum N1-4(HMT)</name>
    <dbReference type="NCBI Taxonomy" id="931276"/>
    <lineage>
        <taxon>Bacteria</taxon>
        <taxon>Bacillati</taxon>
        <taxon>Bacillota</taxon>
        <taxon>Clostridia</taxon>
        <taxon>Eubacteriales</taxon>
        <taxon>Clostridiaceae</taxon>
        <taxon>Clostridium</taxon>
    </lineage>
</organism>
<keyword evidence="6" id="KW-1185">Reference proteome</keyword>
<sequence>MIKVLIFDLDDTLYYEKNYVLGGFREVATYLSSKYNISIELLYDRCLQILEKDGRGKIFDIICEENKFDEDVNKLVSIYRDAKPKLALYKDSIEILNWIKGNKLKSGIITDGYNKVQWEKIKSLGLEKIIDKIIVTDDYGEGFGKPNKRSYIDMIKFFNVNPKECVYIGDNPTKDFIGAKEIGINTVRIIREYGDHINAKLDSKYEAEFTIYNLNEIKEIIFND</sequence>
<dbReference type="InterPro" id="IPR023214">
    <property type="entry name" value="HAD_sf"/>
</dbReference>
<dbReference type="PANTHER" id="PTHR46470">
    <property type="entry name" value="N-ACYLNEURAMINATE-9-PHOSPHATASE"/>
    <property type="match status" value="1"/>
</dbReference>
<dbReference type="SUPFAM" id="SSF56784">
    <property type="entry name" value="HAD-like"/>
    <property type="match status" value="1"/>
</dbReference>
<dbReference type="EMBL" id="CP004121">
    <property type="protein sequence ID" value="AGF58290.1"/>
    <property type="molecule type" value="Genomic_DNA"/>
</dbReference>
<dbReference type="InterPro" id="IPR036412">
    <property type="entry name" value="HAD-like_sf"/>
</dbReference>
<evidence type="ECO:0000256" key="4">
    <source>
        <dbReference type="ARBA" id="ARBA00022842"/>
    </source>
</evidence>
<evidence type="ECO:0000256" key="2">
    <source>
        <dbReference type="ARBA" id="ARBA00022723"/>
    </source>
</evidence>
<evidence type="ECO:0000313" key="6">
    <source>
        <dbReference type="Proteomes" id="UP000011728"/>
    </source>
</evidence>